<evidence type="ECO:0000313" key="10">
    <source>
        <dbReference type="EMBL" id="KAK8942202.1"/>
    </source>
</evidence>
<evidence type="ECO:0000259" key="9">
    <source>
        <dbReference type="PROSITE" id="PS51032"/>
    </source>
</evidence>
<dbReference type="InterPro" id="IPR016177">
    <property type="entry name" value="DNA-bd_dom_sf"/>
</dbReference>
<keyword evidence="3" id="KW-0805">Transcription regulation</keyword>
<keyword evidence="5" id="KW-0010">Activator</keyword>
<name>A0ABR2LJJ7_9ASPA</name>
<evidence type="ECO:0000256" key="8">
    <source>
        <dbReference type="ARBA" id="ARBA00024343"/>
    </source>
</evidence>
<keyword evidence="7" id="KW-0539">Nucleus</keyword>
<dbReference type="Proteomes" id="UP001412067">
    <property type="component" value="Unassembled WGS sequence"/>
</dbReference>
<organism evidence="10 11">
    <name type="scientific">Platanthera guangdongensis</name>
    <dbReference type="NCBI Taxonomy" id="2320717"/>
    <lineage>
        <taxon>Eukaryota</taxon>
        <taxon>Viridiplantae</taxon>
        <taxon>Streptophyta</taxon>
        <taxon>Embryophyta</taxon>
        <taxon>Tracheophyta</taxon>
        <taxon>Spermatophyta</taxon>
        <taxon>Magnoliopsida</taxon>
        <taxon>Liliopsida</taxon>
        <taxon>Asparagales</taxon>
        <taxon>Orchidaceae</taxon>
        <taxon>Orchidoideae</taxon>
        <taxon>Orchideae</taxon>
        <taxon>Orchidinae</taxon>
        <taxon>Platanthera</taxon>
    </lineage>
</organism>
<evidence type="ECO:0000256" key="3">
    <source>
        <dbReference type="ARBA" id="ARBA00023015"/>
    </source>
</evidence>
<evidence type="ECO:0000256" key="7">
    <source>
        <dbReference type="ARBA" id="ARBA00023242"/>
    </source>
</evidence>
<comment type="caution">
    <text evidence="10">The sequence shown here is derived from an EMBL/GenBank/DDBJ whole genome shotgun (WGS) entry which is preliminary data.</text>
</comment>
<dbReference type="InterPro" id="IPR051758">
    <property type="entry name" value="ERF/AP2-like"/>
</dbReference>
<comment type="subcellular location">
    <subcellularLocation>
        <location evidence="1">Nucleus</location>
    </subcellularLocation>
</comment>
<gene>
    <name evidence="10" type="primary">ERF061</name>
    <name evidence="10" type="ORF">KSP40_PGU007316</name>
</gene>
<evidence type="ECO:0000256" key="4">
    <source>
        <dbReference type="ARBA" id="ARBA00023125"/>
    </source>
</evidence>
<dbReference type="EMBL" id="JBBWWR010000019">
    <property type="protein sequence ID" value="KAK8942202.1"/>
    <property type="molecule type" value="Genomic_DNA"/>
</dbReference>
<keyword evidence="4" id="KW-0238">DNA-binding</keyword>
<accession>A0ABR2LJJ7</accession>
<dbReference type="InterPro" id="IPR001471">
    <property type="entry name" value="AP2/ERF_dom"/>
</dbReference>
<dbReference type="PROSITE" id="PS51032">
    <property type="entry name" value="AP2_ERF"/>
    <property type="match status" value="1"/>
</dbReference>
<dbReference type="PANTHER" id="PTHR31657">
    <property type="entry name" value="ETHYLENE-RESPONSIVE TRANSCRIPTION FACTOR ERF061"/>
    <property type="match status" value="1"/>
</dbReference>
<sequence>MNRPSANTLAPSSPKITSVFAHPPQQPPLPNAQFQSLGSSIYIQARLNASPRPLHSDNTVKKLYRGVRQRQLGKWVAEIRLPRNRMRIWLGTYESAEAAAYSYDRAAYRLRGEYGRLNFPGHRDALRSTVDLKIQSICQRMAKQRRSKRSKAEEKGRKLEIPLFSSVSNDSVGVEGGCSELDGDQCCLQNAVF</sequence>
<dbReference type="CDD" id="cd00018">
    <property type="entry name" value="AP2"/>
    <property type="match status" value="1"/>
</dbReference>
<protein>
    <submittedName>
        <fullName evidence="10">Ethylene-responsive transcription factor ERF061</fullName>
    </submittedName>
</protein>
<feature type="domain" description="AP2/ERF" evidence="9">
    <location>
        <begin position="63"/>
        <end position="120"/>
    </location>
</feature>
<dbReference type="Pfam" id="PF00847">
    <property type="entry name" value="AP2"/>
    <property type="match status" value="1"/>
</dbReference>
<evidence type="ECO:0000256" key="1">
    <source>
        <dbReference type="ARBA" id="ARBA00004123"/>
    </source>
</evidence>
<evidence type="ECO:0000313" key="11">
    <source>
        <dbReference type="Proteomes" id="UP001412067"/>
    </source>
</evidence>
<dbReference type="SMART" id="SM00380">
    <property type="entry name" value="AP2"/>
    <property type="match status" value="1"/>
</dbReference>
<evidence type="ECO:0000256" key="6">
    <source>
        <dbReference type="ARBA" id="ARBA00023163"/>
    </source>
</evidence>
<keyword evidence="11" id="KW-1185">Reference proteome</keyword>
<proteinExistence type="inferred from homology"/>
<dbReference type="PRINTS" id="PR00367">
    <property type="entry name" value="ETHRSPELEMNT"/>
</dbReference>
<comment type="similarity">
    <text evidence="8">Belongs to the AP2/ERF transcription factor family. ERF subfamily.</text>
</comment>
<dbReference type="PANTHER" id="PTHR31657:SF20">
    <property type="entry name" value="ETHYLENE-RESPONSIVE TRANSCRIPTION FACTOR ERF061"/>
    <property type="match status" value="1"/>
</dbReference>
<evidence type="ECO:0000256" key="5">
    <source>
        <dbReference type="ARBA" id="ARBA00023159"/>
    </source>
</evidence>
<reference evidence="10 11" key="1">
    <citation type="journal article" date="2022" name="Nat. Plants">
        <title>Genomes of leafy and leafless Platanthera orchids illuminate the evolution of mycoheterotrophy.</title>
        <authorList>
            <person name="Li M.H."/>
            <person name="Liu K.W."/>
            <person name="Li Z."/>
            <person name="Lu H.C."/>
            <person name="Ye Q.L."/>
            <person name="Zhang D."/>
            <person name="Wang J.Y."/>
            <person name="Li Y.F."/>
            <person name="Zhong Z.M."/>
            <person name="Liu X."/>
            <person name="Yu X."/>
            <person name="Liu D.K."/>
            <person name="Tu X.D."/>
            <person name="Liu B."/>
            <person name="Hao Y."/>
            <person name="Liao X.Y."/>
            <person name="Jiang Y.T."/>
            <person name="Sun W.H."/>
            <person name="Chen J."/>
            <person name="Chen Y.Q."/>
            <person name="Ai Y."/>
            <person name="Zhai J.W."/>
            <person name="Wu S.S."/>
            <person name="Zhou Z."/>
            <person name="Hsiao Y.Y."/>
            <person name="Wu W.L."/>
            <person name="Chen Y.Y."/>
            <person name="Lin Y.F."/>
            <person name="Hsu J.L."/>
            <person name="Li C.Y."/>
            <person name="Wang Z.W."/>
            <person name="Zhao X."/>
            <person name="Zhong W.Y."/>
            <person name="Ma X.K."/>
            <person name="Ma L."/>
            <person name="Huang J."/>
            <person name="Chen G.Z."/>
            <person name="Huang M.Z."/>
            <person name="Huang L."/>
            <person name="Peng D.H."/>
            <person name="Luo Y.B."/>
            <person name="Zou S.Q."/>
            <person name="Chen S.P."/>
            <person name="Lan S."/>
            <person name="Tsai W.C."/>
            <person name="Van de Peer Y."/>
            <person name="Liu Z.J."/>
        </authorList>
    </citation>
    <scope>NUCLEOTIDE SEQUENCE [LARGE SCALE GENOMIC DNA]</scope>
    <source>
        <strain evidence="10">Lor288</strain>
    </source>
</reference>
<keyword evidence="6" id="KW-0804">Transcription</keyword>
<dbReference type="SUPFAM" id="SSF54171">
    <property type="entry name" value="DNA-binding domain"/>
    <property type="match status" value="1"/>
</dbReference>
<dbReference type="InterPro" id="IPR036955">
    <property type="entry name" value="AP2/ERF_dom_sf"/>
</dbReference>
<dbReference type="Gene3D" id="3.30.730.10">
    <property type="entry name" value="AP2/ERF domain"/>
    <property type="match status" value="1"/>
</dbReference>
<keyword evidence="2" id="KW-0936">Ethylene signaling pathway</keyword>
<evidence type="ECO:0000256" key="2">
    <source>
        <dbReference type="ARBA" id="ARBA00022745"/>
    </source>
</evidence>